<dbReference type="AlphaFoldDB" id="A0A8J5J3M3"/>
<evidence type="ECO:0000313" key="1">
    <source>
        <dbReference type="EMBL" id="KAG6955777.1"/>
    </source>
</evidence>
<evidence type="ECO:0000313" key="2">
    <source>
        <dbReference type="Proteomes" id="UP000709295"/>
    </source>
</evidence>
<name>A0A8J5J3M3_9STRA</name>
<comment type="caution">
    <text evidence="1">The sequence shown here is derived from an EMBL/GenBank/DDBJ whole genome shotgun (WGS) entry which is preliminary data.</text>
</comment>
<organism evidence="1 2">
    <name type="scientific">Phytophthora aleatoria</name>
    <dbReference type="NCBI Taxonomy" id="2496075"/>
    <lineage>
        <taxon>Eukaryota</taxon>
        <taxon>Sar</taxon>
        <taxon>Stramenopiles</taxon>
        <taxon>Oomycota</taxon>
        <taxon>Peronosporomycetes</taxon>
        <taxon>Peronosporales</taxon>
        <taxon>Peronosporaceae</taxon>
        <taxon>Phytophthora</taxon>
    </lineage>
</organism>
<gene>
    <name evidence="1" type="ORF">JG688_00011743</name>
</gene>
<accession>A0A8J5J3M3</accession>
<protein>
    <submittedName>
        <fullName evidence="1">Uncharacterized protein</fullName>
    </submittedName>
</protein>
<sequence>MESRIGLSKKDLIAEEQRACVLPQEQAQHPGVCRGRQTLRQRECPESGWVIDKPARGRVLCASSMDPMSVAATVHTAIGKAGVAHMV</sequence>
<dbReference type="Proteomes" id="UP000709295">
    <property type="component" value="Unassembled WGS sequence"/>
</dbReference>
<dbReference type="EMBL" id="JAENGY010000848">
    <property type="protein sequence ID" value="KAG6955777.1"/>
    <property type="molecule type" value="Genomic_DNA"/>
</dbReference>
<reference evidence="1" key="1">
    <citation type="submission" date="2021-01" db="EMBL/GenBank/DDBJ databases">
        <title>Phytophthora aleatoria, a newly-described species from Pinus radiata is distinct from Phytophthora cactorum isolates based on comparative genomics.</title>
        <authorList>
            <person name="Mcdougal R."/>
            <person name="Panda P."/>
            <person name="Williams N."/>
            <person name="Studholme D.J."/>
        </authorList>
    </citation>
    <scope>NUCLEOTIDE SEQUENCE</scope>
    <source>
        <strain evidence="1">NZFS 4037</strain>
    </source>
</reference>
<keyword evidence="2" id="KW-1185">Reference proteome</keyword>
<proteinExistence type="predicted"/>